<dbReference type="AlphaFoldDB" id="A0A8B9LN82"/>
<dbReference type="PANTHER" id="PTHR45632:SF3">
    <property type="entry name" value="KELCH-LIKE PROTEIN 32"/>
    <property type="match status" value="1"/>
</dbReference>
<dbReference type="Pfam" id="PF00651">
    <property type="entry name" value="BTB"/>
    <property type="match status" value="1"/>
</dbReference>
<feature type="region of interest" description="Disordered" evidence="3">
    <location>
        <begin position="1"/>
        <end position="25"/>
    </location>
</feature>
<name>A0A8B9LN82_ASTMX</name>
<reference evidence="5 8" key="1">
    <citation type="submission" date="2021-07" db="EMBL/GenBank/DDBJ databases">
        <authorList>
            <person name="Imarazene B."/>
            <person name="Zahm M."/>
            <person name="Klopp C."/>
            <person name="Cabau C."/>
            <person name="Beille S."/>
            <person name="Jouanno E."/>
            <person name="Castinel A."/>
            <person name="Lluch J."/>
            <person name="Gil L."/>
            <person name="Kuchtly C."/>
            <person name="Lopez Roques C."/>
            <person name="Donnadieu C."/>
            <person name="Parrinello H."/>
            <person name="Journot L."/>
            <person name="Du K."/>
            <person name="Schartl M."/>
            <person name="Retaux S."/>
            <person name="Guiguen Y."/>
        </authorList>
    </citation>
    <scope>NUCLEOTIDE SEQUENCE [LARGE SCALE GENOMIC DNA]</scope>
    <source>
        <strain evidence="5">Pach_M1</strain>
        <tissue evidence="5">Testis</tissue>
    </source>
</reference>
<evidence type="ECO:0000313" key="7">
    <source>
        <dbReference type="Proteomes" id="UP000694621"/>
    </source>
</evidence>
<dbReference type="Gene3D" id="2.120.10.80">
    <property type="entry name" value="Kelch-type beta propeller"/>
    <property type="match status" value="1"/>
</dbReference>
<keyword evidence="2" id="KW-0677">Repeat</keyword>
<feature type="domain" description="BTB" evidence="4">
    <location>
        <begin position="51"/>
        <end position="118"/>
    </location>
</feature>
<reference evidence="6" key="2">
    <citation type="submission" date="2025-05" db="UniProtKB">
        <authorList>
            <consortium name="Ensembl"/>
        </authorList>
    </citation>
    <scope>IDENTIFICATION</scope>
</reference>
<dbReference type="PROSITE" id="PS50097">
    <property type="entry name" value="BTB"/>
    <property type="match status" value="1"/>
</dbReference>
<evidence type="ECO:0000259" key="4">
    <source>
        <dbReference type="PROSITE" id="PS50097"/>
    </source>
</evidence>
<dbReference type="InterPro" id="IPR011705">
    <property type="entry name" value="BACK"/>
</dbReference>
<evidence type="ECO:0000256" key="2">
    <source>
        <dbReference type="ARBA" id="ARBA00022737"/>
    </source>
</evidence>
<dbReference type="Ensembl" id="ENSAMXT00005058259.1">
    <property type="protein sequence ID" value="ENSAMXP00005053872.1"/>
    <property type="gene ID" value="ENSAMXG00005024128.1"/>
</dbReference>
<evidence type="ECO:0000313" key="5">
    <source>
        <dbReference type="EMBL" id="KAG9266951.1"/>
    </source>
</evidence>
<dbReference type="OrthoDB" id="10027872at2759"/>
<evidence type="ECO:0000256" key="1">
    <source>
        <dbReference type="ARBA" id="ARBA00022441"/>
    </source>
</evidence>
<dbReference type="Gene3D" id="1.25.40.420">
    <property type="match status" value="1"/>
</dbReference>
<accession>A0A8B9LN82</accession>
<dbReference type="InterPro" id="IPR006652">
    <property type="entry name" value="Kelch_1"/>
</dbReference>
<dbReference type="InterPro" id="IPR000210">
    <property type="entry name" value="BTB/POZ_dom"/>
</dbReference>
<dbReference type="InterPro" id="IPR015915">
    <property type="entry name" value="Kelch-typ_b-propeller"/>
</dbReference>
<sequence length="573" mass="64745">MACAEQRVESTCPGPGPGSENGLFSKAHNVDDEVQEKVCEEIQEEKVDIVPDAVLQVENESFFVNRERLAQLSPYFRALFFGGGRESSRRHIELNAVSLDHFRILMEYTQSFKLCLDRKNVLGVLETANFLHLEKARLLCCKFLERELHLSNCLGMMAYAWHHGCLELYAAAREVVLTHLPAIASEEDFLYLSKETIADLLASDDLFVPREDLAFEVTLRWATFDPSRENDFLELMGLVRPESLTLPYLTSLLTSIKSSDPRAKLICKLNDQLPASWNAGRSVPRTRSREMLFLLGGSHEQEQQSLYQFNPRSGRWQSCPPLQRKCLTQYSVAAVGDNVVVTGGYFRDVLWFSVDWVRIYQCGNERWVDGPALQKSRHSHCSIGLHFQLFVLGGSMDEGPVADVERLLLGADNWDSVSPMVRAVERAAVVAMRSCLYVACGLDENGEVYSGIQRYKPEVDQWDVVSYSPFPRYDLLATELNGALYLLGGKALRLDVDTDEWTVLEEESLDRKFFTGCATVNGQIYLISERKINKVSTNMILLDPYIDTCLEKDDSIPCPVPIRGCVTVRMTGM</sequence>
<dbReference type="PANTHER" id="PTHR45632">
    <property type="entry name" value="LD33804P"/>
    <property type="match status" value="1"/>
</dbReference>
<dbReference type="SMART" id="SM00612">
    <property type="entry name" value="Kelch"/>
    <property type="match status" value="4"/>
</dbReference>
<dbReference type="SUPFAM" id="SSF117281">
    <property type="entry name" value="Kelch motif"/>
    <property type="match status" value="1"/>
</dbReference>
<gene>
    <name evidence="5" type="primary">KLHL25</name>
    <name evidence="5" type="ORF">AMEX_G19621</name>
</gene>
<dbReference type="Gene3D" id="3.30.710.10">
    <property type="entry name" value="Potassium Channel Kv1.1, Chain A"/>
    <property type="match status" value="1"/>
</dbReference>
<dbReference type="Proteomes" id="UP000752171">
    <property type="component" value="Unassembled WGS sequence"/>
</dbReference>
<dbReference type="SMART" id="SM00225">
    <property type="entry name" value="BTB"/>
    <property type="match status" value="1"/>
</dbReference>
<organism evidence="6 7">
    <name type="scientific">Astyanax mexicanus</name>
    <name type="common">Blind cave fish</name>
    <name type="synonym">Astyanax fasciatus mexicanus</name>
    <dbReference type="NCBI Taxonomy" id="7994"/>
    <lineage>
        <taxon>Eukaryota</taxon>
        <taxon>Metazoa</taxon>
        <taxon>Chordata</taxon>
        <taxon>Craniata</taxon>
        <taxon>Vertebrata</taxon>
        <taxon>Euteleostomi</taxon>
        <taxon>Actinopterygii</taxon>
        <taxon>Neopterygii</taxon>
        <taxon>Teleostei</taxon>
        <taxon>Ostariophysi</taxon>
        <taxon>Characiformes</taxon>
        <taxon>Characoidei</taxon>
        <taxon>Acestrorhamphidae</taxon>
        <taxon>Acestrorhamphinae</taxon>
        <taxon>Astyanax</taxon>
    </lineage>
</organism>
<dbReference type="SUPFAM" id="SSF54695">
    <property type="entry name" value="POZ domain"/>
    <property type="match status" value="1"/>
</dbReference>
<dbReference type="InterPro" id="IPR011333">
    <property type="entry name" value="SKP1/BTB/POZ_sf"/>
</dbReference>
<dbReference type="CDD" id="cd01165">
    <property type="entry name" value="BTB_POZ"/>
    <property type="match status" value="1"/>
</dbReference>
<dbReference type="KEGG" id="amex:103032347"/>
<evidence type="ECO:0000313" key="8">
    <source>
        <dbReference type="Proteomes" id="UP000752171"/>
    </source>
</evidence>
<dbReference type="EMBL" id="JAICCE010000016">
    <property type="protein sequence ID" value="KAG9266951.1"/>
    <property type="molecule type" value="Genomic_DNA"/>
</dbReference>
<dbReference type="PIRSF" id="PIRSF037037">
    <property type="entry name" value="Kelch-like_protein_gigaxonin"/>
    <property type="match status" value="1"/>
</dbReference>
<dbReference type="Pfam" id="PF07707">
    <property type="entry name" value="BACK"/>
    <property type="match status" value="1"/>
</dbReference>
<dbReference type="Proteomes" id="UP000694621">
    <property type="component" value="Unplaced"/>
</dbReference>
<dbReference type="InterPro" id="IPR017096">
    <property type="entry name" value="BTB-kelch_protein"/>
</dbReference>
<keyword evidence="1" id="KW-0880">Kelch repeat</keyword>
<dbReference type="SMART" id="SM00875">
    <property type="entry name" value="BACK"/>
    <property type="match status" value="1"/>
</dbReference>
<evidence type="ECO:0000256" key="3">
    <source>
        <dbReference type="SAM" id="MobiDB-lite"/>
    </source>
</evidence>
<evidence type="ECO:0000313" key="6">
    <source>
        <dbReference type="Ensembl" id="ENSAMXP00005053872.1"/>
    </source>
</evidence>
<protein>
    <submittedName>
        <fullName evidence="6">Kelch like family member 25</fullName>
    </submittedName>
    <submittedName>
        <fullName evidence="5">Kelch-like protein 24</fullName>
    </submittedName>
</protein>
<proteinExistence type="predicted"/>